<dbReference type="EMBL" id="CAJVPV010049199">
    <property type="protein sequence ID" value="CAG8775715.1"/>
    <property type="molecule type" value="Genomic_DNA"/>
</dbReference>
<comment type="caution">
    <text evidence="2">The sequence shown here is derived from an EMBL/GenBank/DDBJ whole genome shotgun (WGS) entry which is preliminary data.</text>
</comment>
<protein>
    <submittedName>
        <fullName evidence="2">16349_t:CDS:1</fullName>
    </submittedName>
</protein>
<dbReference type="Proteomes" id="UP000789342">
    <property type="component" value="Unassembled WGS sequence"/>
</dbReference>
<dbReference type="Pfam" id="PF08148">
    <property type="entry name" value="DSHCT"/>
    <property type="match status" value="1"/>
</dbReference>
<name>A0A9N9JDK6_9GLOM</name>
<dbReference type="InterPro" id="IPR012961">
    <property type="entry name" value="Ski2/MTR4_C"/>
</dbReference>
<reference evidence="2" key="1">
    <citation type="submission" date="2021-06" db="EMBL/GenBank/DDBJ databases">
        <authorList>
            <person name="Kallberg Y."/>
            <person name="Tangrot J."/>
            <person name="Rosling A."/>
        </authorList>
    </citation>
    <scope>NUCLEOTIDE SEQUENCE</scope>
    <source>
        <strain evidence="2">CL551</strain>
    </source>
</reference>
<gene>
    <name evidence="2" type="ORF">AMORRO_LOCUS16896</name>
</gene>
<dbReference type="OrthoDB" id="64767at2759"/>
<organism evidence="2 3">
    <name type="scientific">Acaulospora morrowiae</name>
    <dbReference type="NCBI Taxonomy" id="94023"/>
    <lineage>
        <taxon>Eukaryota</taxon>
        <taxon>Fungi</taxon>
        <taxon>Fungi incertae sedis</taxon>
        <taxon>Mucoromycota</taxon>
        <taxon>Glomeromycotina</taxon>
        <taxon>Glomeromycetes</taxon>
        <taxon>Diversisporales</taxon>
        <taxon>Acaulosporaceae</taxon>
        <taxon>Acaulospora</taxon>
    </lineage>
</organism>
<feature type="domain" description="ATP-dependent RNA helicase Ski2/MTR4 C-terminal" evidence="1">
    <location>
        <begin position="1"/>
        <end position="43"/>
    </location>
</feature>
<sequence>IRSLRYLEELLKEMTVAANTIGNSELEKKFDSAAKVLRRGIPFATSLYIQ</sequence>
<proteinExistence type="predicted"/>
<dbReference type="Gene3D" id="1.10.3380.30">
    <property type="match status" value="1"/>
</dbReference>
<dbReference type="AlphaFoldDB" id="A0A9N9JDK6"/>
<evidence type="ECO:0000313" key="3">
    <source>
        <dbReference type="Proteomes" id="UP000789342"/>
    </source>
</evidence>
<feature type="non-terminal residue" evidence="2">
    <location>
        <position position="1"/>
    </location>
</feature>
<evidence type="ECO:0000259" key="1">
    <source>
        <dbReference type="Pfam" id="PF08148"/>
    </source>
</evidence>
<evidence type="ECO:0000313" key="2">
    <source>
        <dbReference type="EMBL" id="CAG8775715.1"/>
    </source>
</evidence>
<accession>A0A9N9JDK6</accession>
<keyword evidence="3" id="KW-1185">Reference proteome</keyword>